<proteinExistence type="predicted"/>
<feature type="domain" description="Transglycosylase SLT" evidence="1">
    <location>
        <begin position="47"/>
        <end position="254"/>
    </location>
</feature>
<name>A0A381WXE3_9ZZZZ</name>
<dbReference type="Gene3D" id="1.10.8.350">
    <property type="entry name" value="Bacterial muramidase"/>
    <property type="match status" value="2"/>
</dbReference>
<dbReference type="GO" id="GO:0008933">
    <property type="term" value="F:peptidoglycan lytic transglycosylase activity"/>
    <property type="evidence" value="ECO:0007669"/>
    <property type="project" value="TreeGrafter"/>
</dbReference>
<dbReference type="PANTHER" id="PTHR30163">
    <property type="entry name" value="MEMBRANE-BOUND LYTIC MUREIN TRANSGLYCOSYLASE B"/>
    <property type="match status" value="1"/>
</dbReference>
<dbReference type="Gene3D" id="1.10.530.10">
    <property type="match status" value="1"/>
</dbReference>
<evidence type="ECO:0000259" key="1">
    <source>
        <dbReference type="Pfam" id="PF13406"/>
    </source>
</evidence>
<gene>
    <name evidence="2" type="ORF">METZ01_LOCUS109954</name>
</gene>
<sequence>MDRNITMPLYMAFLRIWRFVVIPIMIVLAFDSTAQAVSLEKYPALVKLADRLSSEHGFDRGELLNWFKEARIKPKIIDAMNRPAEKLSWNRYRGLFVNEASVRNGIRFMNAHRSVLSRAQAEFGIPKEIICAIIGIETRYGTVTGSLRVLDSLTTLSMEYPRRSKFFLSELEHFMVLADEHGLDPLAVKGSYAGAMGIPQFMPSSYRRYAIDYDDDGRSDLLGSVDDAVGSVANYLKVHHWRVGDPVTDTVPRHQATGLEQFVTRRLKDNTALSTLVA</sequence>
<organism evidence="2">
    <name type="scientific">marine metagenome</name>
    <dbReference type="NCBI Taxonomy" id="408172"/>
    <lineage>
        <taxon>unclassified sequences</taxon>
        <taxon>metagenomes</taxon>
        <taxon>ecological metagenomes</taxon>
    </lineage>
</organism>
<dbReference type="AlphaFoldDB" id="A0A381WXE3"/>
<dbReference type="Pfam" id="PF13406">
    <property type="entry name" value="SLT_2"/>
    <property type="match status" value="1"/>
</dbReference>
<dbReference type="FunFam" id="1.10.8.350:FF:000001">
    <property type="entry name" value="Lytic murein transglycosylase B"/>
    <property type="match status" value="1"/>
</dbReference>
<protein>
    <recommendedName>
        <fullName evidence="1">Transglycosylase SLT domain-containing protein</fullName>
    </recommendedName>
</protein>
<feature type="non-terminal residue" evidence="2">
    <location>
        <position position="278"/>
    </location>
</feature>
<accession>A0A381WXE3</accession>
<dbReference type="InterPro" id="IPR023346">
    <property type="entry name" value="Lysozyme-like_dom_sf"/>
</dbReference>
<dbReference type="GO" id="GO:0009253">
    <property type="term" value="P:peptidoglycan catabolic process"/>
    <property type="evidence" value="ECO:0007669"/>
    <property type="project" value="TreeGrafter"/>
</dbReference>
<dbReference type="EMBL" id="UINC01013178">
    <property type="protein sequence ID" value="SVA57100.1"/>
    <property type="molecule type" value="Genomic_DNA"/>
</dbReference>
<dbReference type="InterPro" id="IPR031304">
    <property type="entry name" value="SLT_2"/>
</dbReference>
<dbReference type="PANTHER" id="PTHR30163:SF9">
    <property type="entry name" value="MEMBRANE-BOUND LYTIC MUREIN TRANSGLYCOSYLASE B"/>
    <property type="match status" value="1"/>
</dbReference>
<dbReference type="CDD" id="cd13399">
    <property type="entry name" value="Slt35-like"/>
    <property type="match status" value="1"/>
</dbReference>
<dbReference type="InterPro" id="IPR043426">
    <property type="entry name" value="MltB-like"/>
</dbReference>
<dbReference type="SUPFAM" id="SSF53955">
    <property type="entry name" value="Lysozyme-like"/>
    <property type="match status" value="1"/>
</dbReference>
<reference evidence="2" key="1">
    <citation type="submission" date="2018-05" db="EMBL/GenBank/DDBJ databases">
        <authorList>
            <person name="Lanie J.A."/>
            <person name="Ng W.-L."/>
            <person name="Kazmierczak K.M."/>
            <person name="Andrzejewski T.M."/>
            <person name="Davidsen T.M."/>
            <person name="Wayne K.J."/>
            <person name="Tettelin H."/>
            <person name="Glass J.I."/>
            <person name="Rusch D."/>
            <person name="Podicherti R."/>
            <person name="Tsui H.-C.T."/>
            <person name="Winkler M.E."/>
        </authorList>
    </citation>
    <scope>NUCLEOTIDE SEQUENCE</scope>
</reference>
<evidence type="ECO:0000313" key="2">
    <source>
        <dbReference type="EMBL" id="SVA57100.1"/>
    </source>
</evidence>